<dbReference type="InterPro" id="IPR036691">
    <property type="entry name" value="Endo/exonu/phosph_ase_sf"/>
</dbReference>
<name>A0AAV2SK36_MEGNR</name>
<evidence type="ECO:0000313" key="3">
    <source>
        <dbReference type="EMBL" id="CAL4197774.1"/>
    </source>
</evidence>
<evidence type="ECO:0000256" key="1">
    <source>
        <dbReference type="SAM" id="MobiDB-lite"/>
    </source>
</evidence>
<dbReference type="InterPro" id="IPR005135">
    <property type="entry name" value="Endo/exonuclease/phosphatase"/>
</dbReference>
<dbReference type="PANTHER" id="PTHR36688">
    <property type="entry name" value="ENDO/EXONUCLEASE/PHOSPHATASE DOMAIN-CONTAINING PROTEIN"/>
    <property type="match status" value="1"/>
</dbReference>
<dbReference type="SUPFAM" id="SSF56672">
    <property type="entry name" value="DNA/RNA polymerases"/>
    <property type="match status" value="1"/>
</dbReference>
<dbReference type="GO" id="GO:0003824">
    <property type="term" value="F:catalytic activity"/>
    <property type="evidence" value="ECO:0007669"/>
    <property type="project" value="InterPro"/>
</dbReference>
<dbReference type="Proteomes" id="UP001497623">
    <property type="component" value="Unassembled WGS sequence"/>
</dbReference>
<dbReference type="InterPro" id="IPR052560">
    <property type="entry name" value="RdDP_mobile_element"/>
</dbReference>
<proteinExistence type="predicted"/>
<feature type="region of interest" description="Disordered" evidence="1">
    <location>
        <begin position="239"/>
        <end position="261"/>
    </location>
</feature>
<evidence type="ECO:0000313" key="4">
    <source>
        <dbReference type="Proteomes" id="UP001497623"/>
    </source>
</evidence>
<feature type="compositionally biased region" description="Polar residues" evidence="1">
    <location>
        <begin position="246"/>
        <end position="257"/>
    </location>
</feature>
<dbReference type="SUPFAM" id="SSF56219">
    <property type="entry name" value="DNase I-like"/>
    <property type="match status" value="1"/>
</dbReference>
<keyword evidence="4" id="KW-1185">Reference proteome</keyword>
<comment type="caution">
    <text evidence="3">The sequence shown here is derived from an EMBL/GenBank/DDBJ whole genome shotgun (WGS) entry which is preliminary data.</text>
</comment>
<evidence type="ECO:0000259" key="2">
    <source>
        <dbReference type="Pfam" id="PF14529"/>
    </source>
</evidence>
<accession>A0AAV2SK36</accession>
<dbReference type="EMBL" id="CAXKWB010074188">
    <property type="protein sequence ID" value="CAL4197774.1"/>
    <property type="molecule type" value="Genomic_DNA"/>
</dbReference>
<gene>
    <name evidence="3" type="ORF">MNOR_LOCUS37318</name>
</gene>
<dbReference type="GO" id="GO:0071897">
    <property type="term" value="P:DNA biosynthetic process"/>
    <property type="evidence" value="ECO:0007669"/>
    <property type="project" value="UniProtKB-ARBA"/>
</dbReference>
<dbReference type="Pfam" id="PF14529">
    <property type="entry name" value="Exo_endo_phos_2"/>
    <property type="match status" value="1"/>
</dbReference>
<dbReference type="AlphaFoldDB" id="A0AAV2SK36"/>
<protein>
    <recommendedName>
        <fullName evidence="2">Endonuclease/exonuclease/phosphatase domain-containing protein</fullName>
    </recommendedName>
</protein>
<dbReference type="PANTHER" id="PTHR36688:SF2">
    <property type="entry name" value="ENDONUCLEASE_EXONUCLEASE_PHOSPHATASE DOMAIN-CONTAINING PROTEIN"/>
    <property type="match status" value="1"/>
</dbReference>
<feature type="domain" description="Endonuclease/exonuclease/phosphatase" evidence="2">
    <location>
        <begin position="2"/>
        <end position="86"/>
    </location>
</feature>
<sequence>MCGDLNGHHRAWENNIKRNNATGNTIYEILEQHNKIALATPPNLPTYYNTSTGKNSTIDLCLISPSLMVNTTIKVMADLGSDHMPISVRLANGPNKIVRGKRSKWKIDETKWESWKSRVLLAPPATPGNVTSEYKTFWEGIIDASSETFKKTSNKVSEKYNIPSWTENCSKAVALRRRAKRRSEKKNRRHIGNRIEYKRLAKESLKLLLETERVFWRDFTGKITANSTVSEIWQMAKKMKGKTKTRNTPLITNGQNHHTPREKANKFTKHFRATMTSNDDIEYPIQYTESITNAKVGGLFPQCDQIFTMQEMQNGIQKLEQNKAYGTDEISNAFLKHLPPTKTQELLGLFNRSWKEGKLPPPWKTGLIIPISKPGKPPELPESYRPIALLQCTSKLMESMVGNRLNHIAETKKLLTESQHGFRFGRSAIDPIIDLEHEIRIGLATKQVTIAVFLT</sequence>
<organism evidence="3 4">
    <name type="scientific">Meganyctiphanes norvegica</name>
    <name type="common">Northern krill</name>
    <name type="synonym">Thysanopoda norvegica</name>
    <dbReference type="NCBI Taxonomy" id="48144"/>
    <lineage>
        <taxon>Eukaryota</taxon>
        <taxon>Metazoa</taxon>
        <taxon>Ecdysozoa</taxon>
        <taxon>Arthropoda</taxon>
        <taxon>Crustacea</taxon>
        <taxon>Multicrustacea</taxon>
        <taxon>Malacostraca</taxon>
        <taxon>Eumalacostraca</taxon>
        <taxon>Eucarida</taxon>
        <taxon>Euphausiacea</taxon>
        <taxon>Euphausiidae</taxon>
        <taxon>Meganyctiphanes</taxon>
    </lineage>
</organism>
<dbReference type="InterPro" id="IPR043502">
    <property type="entry name" value="DNA/RNA_pol_sf"/>
</dbReference>
<reference evidence="3 4" key="1">
    <citation type="submission" date="2024-05" db="EMBL/GenBank/DDBJ databases">
        <authorList>
            <person name="Wallberg A."/>
        </authorList>
    </citation>
    <scope>NUCLEOTIDE SEQUENCE [LARGE SCALE GENOMIC DNA]</scope>
</reference>
<dbReference type="Gene3D" id="3.60.10.10">
    <property type="entry name" value="Endonuclease/exonuclease/phosphatase"/>
    <property type="match status" value="1"/>
</dbReference>